<dbReference type="InterPro" id="IPR019627">
    <property type="entry name" value="YAcAr"/>
</dbReference>
<accession>A0ABU1MNX0</accession>
<proteinExistence type="predicted"/>
<keyword evidence="3" id="KW-1185">Reference proteome</keyword>
<evidence type="ECO:0000259" key="1">
    <source>
        <dbReference type="Pfam" id="PF10686"/>
    </source>
</evidence>
<feature type="domain" description="YspA cpYpsA-related SLOG" evidence="1">
    <location>
        <begin position="203"/>
        <end position="267"/>
    </location>
</feature>
<gene>
    <name evidence="2" type="ORF">J2792_002792</name>
</gene>
<reference evidence="2 3" key="1">
    <citation type="submission" date="2023-07" db="EMBL/GenBank/DDBJ databases">
        <title>Sorghum-associated microbial communities from plants grown in Nebraska, USA.</title>
        <authorList>
            <person name="Schachtman D."/>
        </authorList>
    </citation>
    <scope>NUCLEOTIDE SEQUENCE [LARGE SCALE GENOMIC DNA]</scope>
    <source>
        <strain evidence="2 3">DS1027</strain>
    </source>
</reference>
<dbReference type="EMBL" id="JAVDRD010000007">
    <property type="protein sequence ID" value="MDR6511909.1"/>
    <property type="molecule type" value="Genomic_DNA"/>
</dbReference>
<name>A0ABU1MNX0_9SPHN</name>
<sequence length="323" mass="34679">MPHSSAADAAAFPIDPADAYGAAETSAFAAAFAEQDALAQLSIHHEPEARDMPDPAVVHAALDLVMTTLFDCLRDTRLEAFAADLAWGFVNSFHRTAERAAGREDDAARKLGELARGFDPSEAHAVELEETQRICRTLMDCRAALEAMRDHAGAIYRLETGQPFSTTRGSRVSSGFTASQIDARDFLAARAAARREALAPSGPVVIVSGGTAWHDHRLIWDALDAVHARVPALVLATTAQQRGCDQIAHAWAAARGVTTVRFALDRALGKRAGFVRNEQLLALRPVHAIVGEGSGLQANLLQRLRAARVPHQALALAAQRPLR</sequence>
<evidence type="ECO:0000313" key="2">
    <source>
        <dbReference type="EMBL" id="MDR6511909.1"/>
    </source>
</evidence>
<dbReference type="RefSeq" id="WP_169050093.1">
    <property type="nucleotide sequence ID" value="NZ_JAVDRD010000007.1"/>
</dbReference>
<dbReference type="Proteomes" id="UP001184150">
    <property type="component" value="Unassembled WGS sequence"/>
</dbReference>
<dbReference type="Pfam" id="PF10686">
    <property type="entry name" value="YAcAr"/>
    <property type="match status" value="1"/>
</dbReference>
<organism evidence="2 3">
    <name type="scientific">Novosphingobium capsulatum</name>
    <dbReference type="NCBI Taxonomy" id="13688"/>
    <lineage>
        <taxon>Bacteria</taxon>
        <taxon>Pseudomonadati</taxon>
        <taxon>Pseudomonadota</taxon>
        <taxon>Alphaproteobacteria</taxon>
        <taxon>Sphingomonadales</taxon>
        <taxon>Sphingomonadaceae</taxon>
        <taxon>Novosphingobium</taxon>
    </lineage>
</organism>
<evidence type="ECO:0000313" key="3">
    <source>
        <dbReference type="Proteomes" id="UP001184150"/>
    </source>
</evidence>
<protein>
    <recommendedName>
        <fullName evidence="1">YspA cpYpsA-related SLOG domain-containing protein</fullName>
    </recommendedName>
</protein>
<comment type="caution">
    <text evidence="2">The sequence shown here is derived from an EMBL/GenBank/DDBJ whole genome shotgun (WGS) entry which is preliminary data.</text>
</comment>